<comment type="catalytic activity">
    <reaction evidence="7">
        <text>L-ornithine + H(+) = putrescine + CO2</text>
        <dbReference type="Rhea" id="RHEA:22964"/>
        <dbReference type="ChEBI" id="CHEBI:15378"/>
        <dbReference type="ChEBI" id="CHEBI:16526"/>
        <dbReference type="ChEBI" id="CHEBI:46911"/>
        <dbReference type="ChEBI" id="CHEBI:326268"/>
        <dbReference type="EC" id="4.1.1.17"/>
    </reaction>
</comment>
<name>U3BAY7_AQUA1</name>
<dbReference type="PRINTS" id="PR01182">
    <property type="entry name" value="ORNDCRBXLASE"/>
</dbReference>
<evidence type="ECO:0000256" key="6">
    <source>
        <dbReference type="ARBA" id="ARBA00034138"/>
    </source>
</evidence>
<feature type="modified residue" description="N6-(pyridoxal phosphate)lysine" evidence="8">
    <location>
        <position position="48"/>
    </location>
</feature>
<accession>U3BAY7</accession>
<evidence type="ECO:0000256" key="5">
    <source>
        <dbReference type="ARBA" id="ARBA00034115"/>
    </source>
</evidence>
<evidence type="ECO:0000256" key="2">
    <source>
        <dbReference type="ARBA" id="ARBA00008872"/>
    </source>
</evidence>
<dbReference type="eggNOG" id="COG0019">
    <property type="taxonomic scope" value="Bacteria"/>
</dbReference>
<evidence type="ECO:0000256" key="7">
    <source>
        <dbReference type="ARBA" id="ARBA00049127"/>
    </source>
</evidence>
<dbReference type="InterPro" id="IPR029066">
    <property type="entry name" value="PLP-binding_barrel"/>
</dbReference>
<comment type="caution">
    <text evidence="10">The sequence shown here is derived from an EMBL/GenBank/DDBJ whole genome shotgun (WGS) entry which is preliminary data.</text>
</comment>
<evidence type="ECO:0000256" key="1">
    <source>
        <dbReference type="ARBA" id="ARBA00001933"/>
    </source>
</evidence>
<dbReference type="InterPro" id="IPR000183">
    <property type="entry name" value="Orn/DAP/Arg_de-COase"/>
</dbReference>
<dbReference type="PRINTS" id="PR01179">
    <property type="entry name" value="ODADCRBXLASE"/>
</dbReference>
<keyword evidence="3 8" id="KW-0663">Pyridoxal phosphate</keyword>
<sequence>MEKFKCIKSFIAESRPAAPYFCLNLNEINKCTESLVSMFPGEVAYAVKCNPHRLVLEEIIRSGGQAWDVASIEEIRLVNSLSRILPSYFMNPIKSASEIFEAYSSFNIKEFAVDQEDEVRKFMRLEIPASDITLSVRLAVSGHGALASMVGKFGVEFSEAVRLIKFIHAHGFKCGITFHVGSQCLAPEEYSKSIAQAIAVAESSQVPISVLDVGGGFPAKYEGHESGFDLYNDAIKISLSGSVLEKSHLRCEPGRAIAASSVMVLTKVLAVRSNGLVHINDGIYGGLSEINFLNCTFPVAVWSDAGERLTGGVRSWKIAGPTCDSSDMFKKEYLLPASIKVGDYIGFGMLGAYSPSLATRFNGYGAQDWVQVSNY</sequence>
<dbReference type="Proteomes" id="UP000016560">
    <property type="component" value="Unassembled WGS sequence"/>
</dbReference>
<gene>
    <name evidence="10" type="primary">speC</name>
    <name evidence="10" type="ORF">PA6_031_00760</name>
</gene>
<feature type="domain" description="Orn/DAP/Arg decarboxylase 2 N-terminal" evidence="9">
    <location>
        <begin position="27"/>
        <end position="259"/>
    </location>
</feature>
<reference evidence="10" key="1">
    <citation type="submission" date="2024-09" db="EMBL/GenBank/DDBJ databases">
        <title>Whole genome shotgun sequence of Pseudomonas alcaligenes NBRC 14159.</title>
        <authorList>
            <person name="Yoshida I."/>
            <person name="Hosoyama A."/>
            <person name="Tsuchikane K."/>
            <person name="Noguchi M."/>
            <person name="Hirakata S."/>
            <person name="Ando Y."/>
            <person name="Ohji S."/>
            <person name="Yamazoe A."/>
            <person name="Yamazaki S."/>
            <person name="Fujita N."/>
        </authorList>
    </citation>
    <scope>NUCLEOTIDE SEQUENCE</scope>
    <source>
        <strain evidence="10">NBRC 14159</strain>
    </source>
</reference>
<dbReference type="SUPFAM" id="SSF51419">
    <property type="entry name" value="PLP-binding barrel"/>
    <property type="match status" value="1"/>
</dbReference>
<dbReference type="PROSITE" id="PS00878">
    <property type="entry name" value="ODR_DC_2_1"/>
    <property type="match status" value="1"/>
</dbReference>
<dbReference type="PANTHER" id="PTHR11482:SF6">
    <property type="entry name" value="ORNITHINE DECARBOXYLASE 1-RELATED"/>
    <property type="match status" value="1"/>
</dbReference>
<dbReference type="EMBL" id="BATI01000031">
    <property type="protein sequence ID" value="GAD63983.1"/>
    <property type="molecule type" value="Genomic_DNA"/>
</dbReference>
<dbReference type="InterPro" id="IPR022653">
    <property type="entry name" value="De-COase2_pyr-phos_BS"/>
</dbReference>
<evidence type="ECO:0000313" key="10">
    <source>
        <dbReference type="EMBL" id="GAD63983.1"/>
    </source>
</evidence>
<protein>
    <recommendedName>
        <fullName evidence="6">ornithine decarboxylase</fullName>
        <ecNumber evidence="6">4.1.1.17</ecNumber>
    </recommendedName>
</protein>
<dbReference type="GO" id="GO:0005737">
    <property type="term" value="C:cytoplasm"/>
    <property type="evidence" value="ECO:0007669"/>
    <property type="project" value="TreeGrafter"/>
</dbReference>
<evidence type="ECO:0000256" key="4">
    <source>
        <dbReference type="ARBA" id="ARBA00023239"/>
    </source>
</evidence>
<dbReference type="EC" id="4.1.1.17" evidence="6"/>
<proteinExistence type="inferred from homology"/>
<dbReference type="GO" id="GO:0004586">
    <property type="term" value="F:ornithine decarboxylase activity"/>
    <property type="evidence" value="ECO:0007669"/>
    <property type="project" value="UniProtKB-EC"/>
</dbReference>
<keyword evidence="11" id="KW-1185">Reference proteome</keyword>
<dbReference type="Pfam" id="PF02784">
    <property type="entry name" value="Orn_Arg_deC_N"/>
    <property type="match status" value="1"/>
</dbReference>
<comment type="pathway">
    <text evidence="5">Amine and polyamine biosynthesis; putrescine biosynthesis via L-ornithine pathway; putrescine from L-ornithine: step 1/1.</text>
</comment>
<dbReference type="RefSeq" id="WP_021702067.1">
    <property type="nucleotide sequence ID" value="NZ_BATI01000031.1"/>
</dbReference>
<dbReference type="PANTHER" id="PTHR11482">
    <property type="entry name" value="ARGININE/DIAMINOPIMELATE/ORNITHINE DECARBOXYLASE"/>
    <property type="match status" value="1"/>
</dbReference>
<dbReference type="InterPro" id="IPR002433">
    <property type="entry name" value="Orn_de-COase"/>
</dbReference>
<comment type="similarity">
    <text evidence="2">Belongs to the Orn/Lys/Arg decarboxylase class-II family.</text>
</comment>
<dbReference type="Gene3D" id="2.40.37.10">
    <property type="entry name" value="Lyase, Ornithine Decarboxylase, Chain A, domain 1"/>
    <property type="match status" value="1"/>
</dbReference>
<feature type="active site" description="Proton donor" evidence="8">
    <location>
        <position position="323"/>
    </location>
</feature>
<dbReference type="AlphaFoldDB" id="U3BAY7"/>
<dbReference type="InterPro" id="IPR009006">
    <property type="entry name" value="Ala_racemase/Decarboxylase_C"/>
</dbReference>
<evidence type="ECO:0000256" key="3">
    <source>
        <dbReference type="ARBA" id="ARBA00022898"/>
    </source>
</evidence>
<dbReference type="GO" id="GO:0033387">
    <property type="term" value="P:putrescine biosynthetic process from arginine, via ornithine"/>
    <property type="evidence" value="ECO:0007669"/>
    <property type="project" value="TreeGrafter"/>
</dbReference>
<evidence type="ECO:0000256" key="8">
    <source>
        <dbReference type="PIRSR" id="PIRSR600183-50"/>
    </source>
</evidence>
<dbReference type="InterPro" id="IPR022644">
    <property type="entry name" value="De-COase2_N"/>
</dbReference>
<dbReference type="Gene3D" id="3.20.20.10">
    <property type="entry name" value="Alanine racemase"/>
    <property type="match status" value="1"/>
</dbReference>
<organism evidence="10 11">
    <name type="scientific">Aquipseudomonas alcaligenes (strain ATCC 14909 / DSM 50342 / CCUG 1425 / JCM 20561 / NBRC 14159 / NCIMB 9945 / NCTC 10367 / 1577)</name>
    <name type="common">Pseudomonas alcaligenes</name>
    <dbReference type="NCBI Taxonomy" id="1215092"/>
    <lineage>
        <taxon>Bacteria</taxon>
        <taxon>Pseudomonadati</taxon>
        <taxon>Pseudomonadota</taxon>
        <taxon>Gammaproteobacteria</taxon>
        <taxon>Pseudomonadales</taxon>
        <taxon>Pseudomonadaceae</taxon>
        <taxon>Aquipseudomonas</taxon>
    </lineage>
</organism>
<evidence type="ECO:0000313" key="11">
    <source>
        <dbReference type="Proteomes" id="UP000016560"/>
    </source>
</evidence>
<dbReference type="OrthoDB" id="9802147at2"/>
<keyword evidence="4" id="KW-0456">Lyase</keyword>
<evidence type="ECO:0000259" key="9">
    <source>
        <dbReference type="Pfam" id="PF02784"/>
    </source>
</evidence>
<comment type="cofactor">
    <cofactor evidence="1 8">
        <name>pyridoxal 5'-phosphate</name>
        <dbReference type="ChEBI" id="CHEBI:597326"/>
    </cofactor>
</comment>
<dbReference type="SUPFAM" id="SSF50621">
    <property type="entry name" value="Alanine racemase C-terminal domain-like"/>
    <property type="match status" value="1"/>
</dbReference>